<dbReference type="PANTHER" id="PTHR47231">
    <property type="entry name" value="UPF0722 PROTEIN C11ORF88"/>
    <property type="match status" value="1"/>
</dbReference>
<evidence type="ECO:0000256" key="1">
    <source>
        <dbReference type="ARBA" id="ARBA00023451"/>
    </source>
</evidence>
<dbReference type="FunCoup" id="A0A6P6DZD5">
    <property type="interactions" value="39"/>
</dbReference>
<protein>
    <recommendedName>
        <fullName evidence="2">Cilia- and flagella-associated protein HOATZ</fullName>
    </recommendedName>
</protein>
<dbReference type="CTD" id="399949"/>
<dbReference type="GO" id="GO:0060271">
    <property type="term" value="P:cilium assembly"/>
    <property type="evidence" value="ECO:0007669"/>
    <property type="project" value="InterPro"/>
</dbReference>
<dbReference type="PANTHER" id="PTHR47231:SF1">
    <property type="entry name" value="CILIA- AND FLAGELLA-ASSOCIATED PROTEIN HOATZ"/>
    <property type="match status" value="1"/>
</dbReference>
<name>A0A6P6DZD5_OCTDE</name>
<feature type="region of interest" description="Disordered" evidence="3">
    <location>
        <begin position="132"/>
        <end position="154"/>
    </location>
</feature>
<dbReference type="OrthoDB" id="10004365at2759"/>
<dbReference type="InterPro" id="IPR040681">
    <property type="entry name" value="HOATZ-like"/>
</dbReference>
<dbReference type="GeneID" id="101565162"/>
<comment type="similarity">
    <text evidence="1">Belongs to the HOATZ family.</text>
</comment>
<reference evidence="5" key="1">
    <citation type="submission" date="2025-08" db="UniProtKB">
        <authorList>
            <consortium name="RefSeq"/>
        </authorList>
    </citation>
    <scope>IDENTIFICATION</scope>
</reference>
<proteinExistence type="inferred from homology"/>
<dbReference type="Pfam" id="PF17664">
    <property type="entry name" value="HOATZ-like"/>
    <property type="match status" value="1"/>
</dbReference>
<organism evidence="4 5">
    <name type="scientific">Octodon degus</name>
    <name type="common">Degu</name>
    <name type="synonym">Sciurus degus</name>
    <dbReference type="NCBI Taxonomy" id="10160"/>
    <lineage>
        <taxon>Eukaryota</taxon>
        <taxon>Metazoa</taxon>
        <taxon>Chordata</taxon>
        <taxon>Craniata</taxon>
        <taxon>Vertebrata</taxon>
        <taxon>Euteleostomi</taxon>
        <taxon>Mammalia</taxon>
        <taxon>Eutheria</taxon>
        <taxon>Euarchontoglires</taxon>
        <taxon>Glires</taxon>
        <taxon>Rodentia</taxon>
        <taxon>Hystricomorpha</taxon>
        <taxon>Octodontidae</taxon>
        <taxon>Octodon</taxon>
    </lineage>
</organism>
<dbReference type="RefSeq" id="XP_023565336.1">
    <property type="nucleotide sequence ID" value="XM_023709568.1"/>
</dbReference>
<evidence type="ECO:0000256" key="2">
    <source>
        <dbReference type="ARBA" id="ARBA00023657"/>
    </source>
</evidence>
<gene>
    <name evidence="5" type="primary">CUNH11orf88</name>
</gene>
<keyword evidence="4" id="KW-1185">Reference proteome</keyword>
<dbReference type="AlphaFoldDB" id="A0A6P6DZD5"/>
<evidence type="ECO:0000313" key="5">
    <source>
        <dbReference type="RefSeq" id="XP_023565336.1"/>
    </source>
</evidence>
<dbReference type="Proteomes" id="UP000515203">
    <property type="component" value="Unplaced"/>
</dbReference>
<accession>A0A6P6DZD5</accession>
<evidence type="ECO:0000313" key="4">
    <source>
        <dbReference type="Proteomes" id="UP000515203"/>
    </source>
</evidence>
<sequence length="154" mass="17556">MEARPSSARSSRTEYREVCTPGLLVFAGSSEQDSNLAKQFWLRMAMSPTNESQLTLTRGSTQRLPVAGSKSTVLATTDVTSETLKIQEAEEKAKYLQKAKKRDEILQLLRKQREERISKELISRPYKLKDKAHNKKKVLSESDKRDQEEVKALD</sequence>
<feature type="compositionally biased region" description="Basic and acidic residues" evidence="3">
    <location>
        <begin position="138"/>
        <end position="154"/>
    </location>
</feature>
<evidence type="ECO:0000256" key="3">
    <source>
        <dbReference type="SAM" id="MobiDB-lite"/>
    </source>
</evidence>
<dbReference type="InParanoid" id="A0A6P6DZD5"/>